<sequence>MAGTFSSLHRNKTRKTENLDFGEISAGYFTRLSDNRVLEVYLGAGGGATERIERNAEKVTERTLDGSLSKIFAQVNYARKKRENLRLFGHEFPLTYGAAMRMSYMQLNNFRINGQAGARRKQRVFRAHHLHPHPNSGPRATAAHERPDVRLPQQQIPQSR</sequence>
<evidence type="ECO:0000313" key="3">
    <source>
        <dbReference type="Proteomes" id="UP001596513"/>
    </source>
</evidence>
<comment type="caution">
    <text evidence="2">The sequence shown here is derived from an EMBL/GenBank/DDBJ whole genome shotgun (WGS) entry which is preliminary data.</text>
</comment>
<reference evidence="3" key="1">
    <citation type="journal article" date="2019" name="Int. J. Syst. Evol. Microbiol.">
        <title>The Global Catalogue of Microorganisms (GCM) 10K type strain sequencing project: providing services to taxonomists for standard genome sequencing and annotation.</title>
        <authorList>
            <consortium name="The Broad Institute Genomics Platform"/>
            <consortium name="The Broad Institute Genome Sequencing Center for Infectious Disease"/>
            <person name="Wu L."/>
            <person name="Ma J."/>
        </authorList>
    </citation>
    <scope>NUCLEOTIDE SEQUENCE [LARGE SCALE GENOMIC DNA]</scope>
    <source>
        <strain evidence="3">JCM 19635</strain>
    </source>
</reference>
<evidence type="ECO:0000256" key="1">
    <source>
        <dbReference type="SAM" id="MobiDB-lite"/>
    </source>
</evidence>
<feature type="region of interest" description="Disordered" evidence="1">
    <location>
        <begin position="129"/>
        <end position="160"/>
    </location>
</feature>
<dbReference type="Proteomes" id="UP001596513">
    <property type="component" value="Unassembled WGS sequence"/>
</dbReference>
<dbReference type="RefSeq" id="WP_380205722.1">
    <property type="nucleotide sequence ID" value="NZ_JBHTEK010000001.1"/>
</dbReference>
<evidence type="ECO:0000313" key="2">
    <source>
        <dbReference type="EMBL" id="MFC7670262.1"/>
    </source>
</evidence>
<organism evidence="2 3">
    <name type="scientific">Hymenobacter humi</name>
    <dbReference type="NCBI Taxonomy" id="1411620"/>
    <lineage>
        <taxon>Bacteria</taxon>
        <taxon>Pseudomonadati</taxon>
        <taxon>Bacteroidota</taxon>
        <taxon>Cytophagia</taxon>
        <taxon>Cytophagales</taxon>
        <taxon>Hymenobacteraceae</taxon>
        <taxon>Hymenobacter</taxon>
    </lineage>
</organism>
<protein>
    <submittedName>
        <fullName evidence="2">Uncharacterized protein</fullName>
    </submittedName>
</protein>
<keyword evidence="3" id="KW-1185">Reference proteome</keyword>
<accession>A0ABW2U9T4</accession>
<dbReference type="EMBL" id="JBHTEK010000001">
    <property type="protein sequence ID" value="MFC7670262.1"/>
    <property type="molecule type" value="Genomic_DNA"/>
</dbReference>
<name>A0ABW2U9T4_9BACT</name>
<gene>
    <name evidence="2" type="ORF">ACFQT0_25020</name>
</gene>
<proteinExistence type="predicted"/>